<keyword evidence="1" id="KW-0472">Membrane</keyword>
<keyword evidence="3" id="KW-1185">Reference proteome</keyword>
<dbReference type="RefSeq" id="WP_247346495.1">
    <property type="nucleotide sequence ID" value="NZ_CP095550.1"/>
</dbReference>
<protein>
    <submittedName>
        <fullName evidence="2">ECF transporter S component</fullName>
    </submittedName>
</protein>
<name>A0ABW5BZ70_9BACI</name>
<evidence type="ECO:0000313" key="2">
    <source>
        <dbReference type="EMBL" id="MFD2214964.1"/>
    </source>
</evidence>
<reference evidence="3" key="1">
    <citation type="journal article" date="2019" name="Int. J. Syst. Evol. Microbiol.">
        <title>The Global Catalogue of Microorganisms (GCM) 10K type strain sequencing project: providing services to taxonomists for standard genome sequencing and annotation.</title>
        <authorList>
            <consortium name="The Broad Institute Genomics Platform"/>
            <consortium name="The Broad Institute Genome Sequencing Center for Infectious Disease"/>
            <person name="Wu L."/>
            <person name="Ma J."/>
        </authorList>
    </citation>
    <scope>NUCLEOTIDE SEQUENCE [LARGE SCALE GENOMIC DNA]</scope>
    <source>
        <strain evidence="3">CGMCC 1.15474</strain>
    </source>
</reference>
<organism evidence="2 3">
    <name type="scientific">Metabacillus endolithicus</name>
    <dbReference type="NCBI Taxonomy" id="1535204"/>
    <lineage>
        <taxon>Bacteria</taxon>
        <taxon>Bacillati</taxon>
        <taxon>Bacillota</taxon>
        <taxon>Bacilli</taxon>
        <taxon>Bacillales</taxon>
        <taxon>Bacillaceae</taxon>
        <taxon>Metabacillus</taxon>
    </lineage>
</organism>
<dbReference type="EMBL" id="JBHUIK010000003">
    <property type="protein sequence ID" value="MFD2214964.1"/>
    <property type="molecule type" value="Genomic_DNA"/>
</dbReference>
<feature type="transmembrane region" description="Helical" evidence="1">
    <location>
        <begin position="305"/>
        <end position="330"/>
    </location>
</feature>
<keyword evidence="1" id="KW-1133">Transmembrane helix</keyword>
<comment type="caution">
    <text evidence="2">The sequence shown here is derived from an EMBL/GenBank/DDBJ whole genome shotgun (WGS) entry which is preliminary data.</text>
</comment>
<feature type="transmembrane region" description="Helical" evidence="1">
    <location>
        <begin position="373"/>
        <end position="396"/>
    </location>
</feature>
<evidence type="ECO:0000256" key="1">
    <source>
        <dbReference type="SAM" id="Phobius"/>
    </source>
</evidence>
<sequence>MHSFGTFVDEKFGDELEGISNSGLHSNHINELLNQYKEIVFTNIIQQFGLGPIFDLYKRGGNVTTLNNTERGVFANDEDERRFMQNYSQDLRKDLYEKDFNKNRKKAFQQSDVIVDDYTGKALPKDGRAHRDHIVSASEIQQNNEARLYMSDNARGDMAVNEKNLAWTDGSLNQSKGEHDLVKWMNKDNKKDPSLSNAEYYGINEDQANQKYKEARQHVDKTIKKAKVDYYVKNVTSTGVKQGLTMGQRQAIGLFIYEFQDSLMIEMKAYFKSYKSMQTIHEKIEGFKKACLNIKNHMLAKAKKILLSFTDGFISGFIGNLLTVFINTFATTAKNVVRILNESVHALIKAAKILIKPPKDLTKKEAVIEASKIIAASVTTTLGVILTESFVVYLGTTPFAPLANLIGGVLGGILTGIVSCTVVYAIENFSEILSKLKDIMSDLTYDLKISAAEIRHNYYSYIQKLDQDYQSILNKIYNEYEELHLLTRQAYNINIPQEQLAQNSITLATKMKVKEKDILKTKEDVLNFFN</sequence>
<gene>
    <name evidence="2" type="ORF">ACFSKK_14840</name>
</gene>
<evidence type="ECO:0000313" key="3">
    <source>
        <dbReference type="Proteomes" id="UP001597318"/>
    </source>
</evidence>
<dbReference type="Proteomes" id="UP001597318">
    <property type="component" value="Unassembled WGS sequence"/>
</dbReference>
<feature type="transmembrane region" description="Helical" evidence="1">
    <location>
        <begin position="402"/>
        <end position="426"/>
    </location>
</feature>
<proteinExistence type="predicted"/>
<keyword evidence="1" id="KW-0812">Transmembrane</keyword>
<accession>A0ABW5BZ70</accession>